<accession>A0A9P8AXL2</accession>
<comment type="caution">
    <text evidence="1">The sequence shown here is derived from an EMBL/GenBank/DDBJ whole genome shotgun (WGS) entry which is preliminary data.</text>
</comment>
<dbReference type="OrthoDB" id="10546463at2759"/>
<name>A0A9P8AXL2_9AGAR</name>
<dbReference type="GeneID" id="66106290"/>
<dbReference type="EMBL" id="MU250525">
    <property type="protein sequence ID" value="KAG7451475.1"/>
    <property type="molecule type" value="Genomic_DNA"/>
</dbReference>
<gene>
    <name evidence="1" type="ORF">BT62DRAFT_916476</name>
</gene>
<evidence type="ECO:0000313" key="1">
    <source>
        <dbReference type="EMBL" id="KAG7451475.1"/>
    </source>
</evidence>
<organism evidence="1 2">
    <name type="scientific">Guyanagaster necrorhizus</name>
    <dbReference type="NCBI Taxonomy" id="856835"/>
    <lineage>
        <taxon>Eukaryota</taxon>
        <taxon>Fungi</taxon>
        <taxon>Dikarya</taxon>
        <taxon>Basidiomycota</taxon>
        <taxon>Agaricomycotina</taxon>
        <taxon>Agaricomycetes</taxon>
        <taxon>Agaricomycetidae</taxon>
        <taxon>Agaricales</taxon>
        <taxon>Marasmiineae</taxon>
        <taxon>Physalacriaceae</taxon>
        <taxon>Guyanagaster</taxon>
    </lineage>
</organism>
<dbReference type="AlphaFoldDB" id="A0A9P8AXL2"/>
<sequence>MDKVAPHKTKTPEIGLFWRKTKHDPVVAMNASDPASQKTPLMTDMNHDMMAVREDSPNTSSSQDGIALLGMPKYLVRKFIVHVAISSEFEFPWNGSEFGSVAQELGIQLADTDIRTLVLKGFSSGMSSSIQCIGMEIGMKLNISQDGEFGIPSDIGRIHKVIAILQRKMMVKNGEDDIWLGQ</sequence>
<keyword evidence="2" id="KW-1185">Reference proteome</keyword>
<dbReference type="RefSeq" id="XP_043044975.1">
    <property type="nucleotide sequence ID" value="XM_043183993.1"/>
</dbReference>
<proteinExistence type="predicted"/>
<protein>
    <submittedName>
        <fullName evidence="1">Uncharacterized protein</fullName>
    </submittedName>
</protein>
<reference evidence="1" key="1">
    <citation type="submission" date="2020-11" db="EMBL/GenBank/DDBJ databases">
        <title>Adaptations for nitrogen fixation in a non-lichenized fungal sporocarp promotes dispersal by wood-feeding termites.</title>
        <authorList>
            <consortium name="DOE Joint Genome Institute"/>
            <person name="Koch R.A."/>
            <person name="Yoon G."/>
            <person name="Arayal U."/>
            <person name="Lail K."/>
            <person name="Amirebrahimi M."/>
            <person name="Labutti K."/>
            <person name="Lipzen A."/>
            <person name="Riley R."/>
            <person name="Barry K."/>
            <person name="Henrissat B."/>
            <person name="Grigoriev I.V."/>
            <person name="Herr J.R."/>
            <person name="Aime M.C."/>
        </authorList>
    </citation>
    <scope>NUCLEOTIDE SEQUENCE</scope>
    <source>
        <strain evidence="1">MCA 3950</strain>
    </source>
</reference>
<dbReference type="Proteomes" id="UP000812287">
    <property type="component" value="Unassembled WGS sequence"/>
</dbReference>
<evidence type="ECO:0000313" key="2">
    <source>
        <dbReference type="Proteomes" id="UP000812287"/>
    </source>
</evidence>